<name>A0A162KR38_9PROT</name>
<evidence type="ECO:0000256" key="5">
    <source>
        <dbReference type="ARBA" id="ARBA00023098"/>
    </source>
</evidence>
<dbReference type="AlphaFoldDB" id="A0A162KR38"/>
<evidence type="ECO:0000256" key="4">
    <source>
        <dbReference type="ARBA" id="ARBA00022737"/>
    </source>
</evidence>
<organism evidence="9 10">
    <name type="scientific">Tistrella mobilis</name>
    <dbReference type="NCBI Taxonomy" id="171437"/>
    <lineage>
        <taxon>Bacteria</taxon>
        <taxon>Pseudomonadati</taxon>
        <taxon>Pseudomonadota</taxon>
        <taxon>Alphaproteobacteria</taxon>
        <taxon>Geminicoccales</taxon>
        <taxon>Geminicoccaceae</taxon>
        <taxon>Tistrella</taxon>
    </lineage>
</organism>
<keyword evidence="5 7" id="KW-0443">Lipid metabolism</keyword>
<keyword evidence="6 7" id="KW-0012">Acyltransferase</keyword>
<evidence type="ECO:0000256" key="3">
    <source>
        <dbReference type="ARBA" id="ARBA00022679"/>
    </source>
</evidence>
<comment type="function">
    <text evidence="7">Catalyzes the N-acylation of UDP-3-O-acylglucosamine using 3-hydroxyacyl-ACP as the acyl donor. Is involved in the biosynthesis of lipid A, a phosphorylated glycolipid that anchors the lipopolysaccharide to the outer membrane of the cell.</text>
</comment>
<dbReference type="EMBL" id="LPZR01000164">
    <property type="protein sequence ID" value="KYO51911.1"/>
    <property type="molecule type" value="Genomic_DNA"/>
</dbReference>
<comment type="subunit">
    <text evidence="7">Homotrimer.</text>
</comment>
<dbReference type="CDD" id="cd03352">
    <property type="entry name" value="LbH_LpxD"/>
    <property type="match status" value="1"/>
</dbReference>
<feature type="domain" description="UDP-3-O-[3-hydroxymyristoyl] glucosamine N-acyltransferase non-repeat region" evidence="8">
    <location>
        <begin position="35"/>
        <end position="100"/>
    </location>
</feature>
<dbReference type="PANTHER" id="PTHR43378:SF2">
    <property type="entry name" value="UDP-3-O-ACYLGLUCOSAMINE N-ACYLTRANSFERASE 1, MITOCHONDRIAL-RELATED"/>
    <property type="match status" value="1"/>
</dbReference>
<comment type="catalytic activity">
    <reaction evidence="7">
        <text>a UDP-3-O-[(3R)-3-hydroxyacyl]-alpha-D-glucosamine + a (3R)-hydroxyacyl-[ACP] = a UDP-2-N,3-O-bis[(3R)-3-hydroxyacyl]-alpha-D-glucosamine + holo-[ACP] + H(+)</text>
        <dbReference type="Rhea" id="RHEA:53836"/>
        <dbReference type="Rhea" id="RHEA-COMP:9685"/>
        <dbReference type="Rhea" id="RHEA-COMP:9945"/>
        <dbReference type="ChEBI" id="CHEBI:15378"/>
        <dbReference type="ChEBI" id="CHEBI:64479"/>
        <dbReference type="ChEBI" id="CHEBI:78827"/>
        <dbReference type="ChEBI" id="CHEBI:137740"/>
        <dbReference type="ChEBI" id="CHEBI:137748"/>
        <dbReference type="EC" id="2.3.1.191"/>
    </reaction>
</comment>
<dbReference type="Pfam" id="PF00132">
    <property type="entry name" value="Hexapep"/>
    <property type="match status" value="2"/>
</dbReference>
<protein>
    <recommendedName>
        <fullName evidence="7">UDP-3-O-acylglucosamine N-acyltransferase</fullName>
        <ecNumber evidence="7">2.3.1.191</ecNumber>
    </recommendedName>
</protein>
<evidence type="ECO:0000259" key="8">
    <source>
        <dbReference type="Pfam" id="PF04613"/>
    </source>
</evidence>
<sequence>MADPRFFDVAGPFTAQELAEAANAALAGPAPAGLLSAVAPIDAAGPADVTFLNNRSYLPRLAECRAGLCILSPADAERAPAHLPLLVSPAPYMAYARISRRFHPPRPASPGVHPRAVVEDGVELGSGVEVGPGAVVMAGARIGDGSIIQANAVIDRNTVIGRHCVIGAGAYVGFAILGDRVYVYTGVRIGQDGFGFASDPAVGHVRIPQVGRVVIGNDVEIGANSTIDRGAGPDTIIGDGCMIDNLVTLGHNVRLGRGCVIVAQVGISGSTVLGDFVVAGGQVGIAGHLNIGAGAQLAAKSGVITDVPARAVWGGYPAVPVRDWHRQSVTLAKLIRRRDREPK</sequence>
<dbReference type="GO" id="GO:0016410">
    <property type="term" value="F:N-acyltransferase activity"/>
    <property type="evidence" value="ECO:0007669"/>
    <property type="project" value="InterPro"/>
</dbReference>
<dbReference type="NCBIfam" id="TIGR01853">
    <property type="entry name" value="lipid_A_lpxD"/>
    <property type="match status" value="1"/>
</dbReference>
<dbReference type="HAMAP" id="MF_00523">
    <property type="entry name" value="LpxD"/>
    <property type="match status" value="1"/>
</dbReference>
<gene>
    <name evidence="7" type="primary">lpxD</name>
    <name evidence="9" type="ORF">AUP44_06790</name>
</gene>
<comment type="similarity">
    <text evidence="7">Belongs to the transferase hexapeptide repeat family. LpxD subfamily.</text>
</comment>
<dbReference type="InterPro" id="IPR011004">
    <property type="entry name" value="Trimer_LpxA-like_sf"/>
</dbReference>
<dbReference type="NCBIfam" id="NF002060">
    <property type="entry name" value="PRK00892.1"/>
    <property type="match status" value="1"/>
</dbReference>
<dbReference type="InterPro" id="IPR007691">
    <property type="entry name" value="LpxD"/>
</dbReference>
<dbReference type="SUPFAM" id="SSF51161">
    <property type="entry name" value="Trimeric LpxA-like enzymes"/>
    <property type="match status" value="1"/>
</dbReference>
<dbReference type="RefSeq" id="WP_062765051.1">
    <property type="nucleotide sequence ID" value="NZ_CP121045.1"/>
</dbReference>
<dbReference type="Proteomes" id="UP000075787">
    <property type="component" value="Unassembled WGS sequence"/>
</dbReference>
<dbReference type="InterPro" id="IPR020573">
    <property type="entry name" value="UDP_GlcNAc_AcTrfase_non-rep"/>
</dbReference>
<dbReference type="EC" id="2.3.1.191" evidence="7"/>
<keyword evidence="3 7" id="KW-0808">Transferase</keyword>
<evidence type="ECO:0000256" key="7">
    <source>
        <dbReference type="HAMAP-Rule" id="MF_00523"/>
    </source>
</evidence>
<comment type="pathway">
    <text evidence="7">Bacterial outer membrane biogenesis; LPS lipid A biosynthesis.</text>
</comment>
<evidence type="ECO:0000256" key="1">
    <source>
        <dbReference type="ARBA" id="ARBA00022516"/>
    </source>
</evidence>
<feature type="active site" description="Proton acceptor" evidence="7">
    <location>
        <position position="251"/>
    </location>
</feature>
<dbReference type="Gene3D" id="2.160.10.10">
    <property type="entry name" value="Hexapeptide repeat proteins"/>
    <property type="match status" value="1"/>
</dbReference>
<dbReference type="PANTHER" id="PTHR43378">
    <property type="entry name" value="UDP-3-O-ACYLGLUCOSAMINE N-ACYLTRANSFERASE"/>
    <property type="match status" value="1"/>
</dbReference>
<keyword evidence="4 7" id="KW-0677">Repeat</keyword>
<keyword evidence="2 7" id="KW-0441">Lipid A biosynthesis</keyword>
<dbReference type="UniPathway" id="UPA00973"/>
<dbReference type="Gene3D" id="3.40.1390.10">
    <property type="entry name" value="MurE/MurF, N-terminal domain"/>
    <property type="match status" value="1"/>
</dbReference>
<dbReference type="GeneID" id="97241789"/>
<evidence type="ECO:0000256" key="6">
    <source>
        <dbReference type="ARBA" id="ARBA00023315"/>
    </source>
</evidence>
<dbReference type="Pfam" id="PF14602">
    <property type="entry name" value="Hexapep_2"/>
    <property type="match status" value="1"/>
</dbReference>
<dbReference type="OrthoDB" id="9784739at2"/>
<accession>A0A162KR38</accession>
<proteinExistence type="inferred from homology"/>
<dbReference type="GO" id="GO:0103118">
    <property type="term" value="F:UDP-3-O-[(3R)-3-hydroxyacyl]-glucosamine N-acyltransferase activity"/>
    <property type="evidence" value="ECO:0007669"/>
    <property type="project" value="UniProtKB-EC"/>
</dbReference>
<dbReference type="GO" id="GO:0016020">
    <property type="term" value="C:membrane"/>
    <property type="evidence" value="ECO:0007669"/>
    <property type="project" value="GOC"/>
</dbReference>
<dbReference type="GO" id="GO:0009245">
    <property type="term" value="P:lipid A biosynthetic process"/>
    <property type="evidence" value="ECO:0007669"/>
    <property type="project" value="UniProtKB-UniRule"/>
</dbReference>
<evidence type="ECO:0000256" key="2">
    <source>
        <dbReference type="ARBA" id="ARBA00022556"/>
    </source>
</evidence>
<keyword evidence="1 7" id="KW-0444">Lipid biosynthesis</keyword>
<reference evidence="9 10" key="1">
    <citation type="submission" date="2015-12" db="EMBL/GenBank/DDBJ databases">
        <title>Genome sequence of Tistrella mobilis MCCC 1A02139.</title>
        <authorList>
            <person name="Lu L."/>
            <person name="Lai Q."/>
            <person name="Shao Z."/>
            <person name="Qian P."/>
        </authorList>
    </citation>
    <scope>NUCLEOTIDE SEQUENCE [LARGE SCALE GENOMIC DNA]</scope>
    <source>
        <strain evidence="9 10">MCCC 1A02139</strain>
    </source>
</reference>
<evidence type="ECO:0000313" key="10">
    <source>
        <dbReference type="Proteomes" id="UP000075787"/>
    </source>
</evidence>
<dbReference type="Pfam" id="PF04613">
    <property type="entry name" value="LpxD"/>
    <property type="match status" value="1"/>
</dbReference>
<comment type="caution">
    <text evidence="9">The sequence shown here is derived from an EMBL/GenBank/DDBJ whole genome shotgun (WGS) entry which is preliminary data.</text>
</comment>
<dbReference type="InterPro" id="IPR001451">
    <property type="entry name" value="Hexapep"/>
</dbReference>
<evidence type="ECO:0000313" key="9">
    <source>
        <dbReference type="EMBL" id="KYO51911.1"/>
    </source>
</evidence>